<evidence type="ECO:0000256" key="1">
    <source>
        <dbReference type="ARBA" id="ARBA00008954"/>
    </source>
</evidence>
<organism evidence="4 5">
    <name type="scientific">Dactylosporangium fulvum</name>
    <dbReference type="NCBI Taxonomy" id="53359"/>
    <lineage>
        <taxon>Bacteria</taxon>
        <taxon>Bacillati</taxon>
        <taxon>Actinomycetota</taxon>
        <taxon>Actinomycetes</taxon>
        <taxon>Micromonosporales</taxon>
        <taxon>Micromonosporaceae</taxon>
        <taxon>Dactylosporangium</taxon>
    </lineage>
</organism>
<keyword evidence="2 3" id="KW-0663">Pyridoxal phosphate</keyword>
<accession>A0ABY5W4J2</accession>
<dbReference type="CDD" id="cd00610">
    <property type="entry name" value="OAT_like"/>
    <property type="match status" value="1"/>
</dbReference>
<evidence type="ECO:0000313" key="5">
    <source>
        <dbReference type="Proteomes" id="UP001059617"/>
    </source>
</evidence>
<protein>
    <submittedName>
        <fullName evidence="4">Aspartate aminotransferase family protein</fullName>
    </submittedName>
</protein>
<dbReference type="PANTHER" id="PTHR45688:SF13">
    <property type="entry name" value="ALANINE--GLYOXYLATE AMINOTRANSFERASE 2-LIKE"/>
    <property type="match status" value="1"/>
</dbReference>
<dbReference type="GO" id="GO:0008483">
    <property type="term" value="F:transaminase activity"/>
    <property type="evidence" value="ECO:0007669"/>
    <property type="project" value="UniProtKB-KW"/>
</dbReference>
<dbReference type="EMBL" id="CP073720">
    <property type="protein sequence ID" value="UWP84384.1"/>
    <property type="molecule type" value="Genomic_DNA"/>
</dbReference>
<evidence type="ECO:0000256" key="2">
    <source>
        <dbReference type="ARBA" id="ARBA00022898"/>
    </source>
</evidence>
<evidence type="ECO:0000313" key="4">
    <source>
        <dbReference type="EMBL" id="UWP84384.1"/>
    </source>
</evidence>
<keyword evidence="4" id="KW-0032">Aminotransferase</keyword>
<proteinExistence type="inferred from homology"/>
<dbReference type="SUPFAM" id="SSF53383">
    <property type="entry name" value="PLP-dependent transferases"/>
    <property type="match status" value="1"/>
</dbReference>
<keyword evidence="5" id="KW-1185">Reference proteome</keyword>
<dbReference type="PROSITE" id="PS00600">
    <property type="entry name" value="AA_TRANSFER_CLASS_3"/>
    <property type="match status" value="1"/>
</dbReference>
<dbReference type="Pfam" id="PF00202">
    <property type="entry name" value="Aminotran_3"/>
    <property type="match status" value="1"/>
</dbReference>
<dbReference type="PIRSF" id="PIRSF000521">
    <property type="entry name" value="Transaminase_4ab_Lys_Orn"/>
    <property type="match status" value="1"/>
</dbReference>
<evidence type="ECO:0000256" key="3">
    <source>
        <dbReference type="RuleBase" id="RU003560"/>
    </source>
</evidence>
<gene>
    <name evidence="4" type="ORF">Dfulv_09165</name>
</gene>
<dbReference type="PANTHER" id="PTHR45688">
    <property type="match status" value="1"/>
</dbReference>
<reference evidence="4" key="1">
    <citation type="submission" date="2021-04" db="EMBL/GenBank/DDBJ databases">
        <authorList>
            <person name="Hartkoorn R.C."/>
            <person name="Beaudoing E."/>
            <person name="Hot D."/>
        </authorList>
    </citation>
    <scope>NUCLEOTIDE SEQUENCE</scope>
    <source>
        <strain evidence="4">NRRL B-16292</strain>
    </source>
</reference>
<reference evidence="4" key="2">
    <citation type="submission" date="2022-09" db="EMBL/GenBank/DDBJ databases">
        <title>Biosynthetic gene clusters of Dactylosporangioum fulvum.</title>
        <authorList>
            <person name="Caradec T."/>
        </authorList>
    </citation>
    <scope>NUCLEOTIDE SEQUENCE</scope>
    <source>
        <strain evidence="4">NRRL B-16292</strain>
    </source>
</reference>
<keyword evidence="4" id="KW-0808">Transferase</keyword>
<comment type="similarity">
    <text evidence="1 3">Belongs to the class-III pyridoxal-phosphate-dependent aminotransferase family.</text>
</comment>
<dbReference type="Gene3D" id="3.40.640.10">
    <property type="entry name" value="Type I PLP-dependent aspartate aminotransferase-like (Major domain)"/>
    <property type="match status" value="1"/>
</dbReference>
<dbReference type="InterPro" id="IPR015422">
    <property type="entry name" value="PyrdxlP-dep_Trfase_small"/>
</dbReference>
<dbReference type="InterPro" id="IPR015421">
    <property type="entry name" value="PyrdxlP-dep_Trfase_major"/>
</dbReference>
<name>A0ABY5W4J2_9ACTN</name>
<dbReference type="Proteomes" id="UP001059617">
    <property type="component" value="Chromosome"/>
</dbReference>
<dbReference type="InterPro" id="IPR049704">
    <property type="entry name" value="Aminotrans_3_PPA_site"/>
</dbReference>
<dbReference type="RefSeq" id="WP_259862218.1">
    <property type="nucleotide sequence ID" value="NZ_BAAAST010000005.1"/>
</dbReference>
<sequence>MSEFRSDSEFWSDVDRHLVRYGAAFTPEVITHAAGSFVRTEDGRRILDFTSGQMSAILGHAHPEIVATVQRQVATLDHLFSGMLSRPVVDLARRLAATLEAATSGPTGTPTDGRALTKSLLLTTGAEANEAAVRMAKLVTGRHEVVSFARSWHGMTQAAAAATYSAGRKGYGPAAPGNFAIPVPNLYRPDFTTPDGELDWRRQLDFGFELIDAQSVGSLAACLIEPILSSGGVIEPPPGYLAALQRKCRERGMLLILDEAQTGLCRTGTWYAFQRDGVVPDILTLSKTLGAGLPLAAVVTTDEIEREAHERGFLFYTTHVSDPLPAAVGNTVLDILERDAFDQRARKLGDHLRHGLLELQDRHEVVGDVRGRGLLQGIELVLDRSTKEGADRLGADVTRRCLALGLHVNVVQLPGMGGIFRIAPPLTSTEEELSRGLEMLDEALTQACTYRV</sequence>
<dbReference type="InterPro" id="IPR005814">
    <property type="entry name" value="Aminotrans_3"/>
</dbReference>
<dbReference type="InterPro" id="IPR015424">
    <property type="entry name" value="PyrdxlP-dep_Trfase"/>
</dbReference>
<dbReference type="Gene3D" id="3.90.1150.10">
    <property type="entry name" value="Aspartate Aminotransferase, domain 1"/>
    <property type="match status" value="1"/>
</dbReference>